<reference evidence="2 3" key="1">
    <citation type="journal article" date="2015" name="Genome Biol.">
        <title>Comparative genomics of Steinernema reveals deeply conserved gene regulatory networks.</title>
        <authorList>
            <person name="Dillman A.R."/>
            <person name="Macchietto M."/>
            <person name="Porter C.F."/>
            <person name="Rogers A."/>
            <person name="Williams B."/>
            <person name="Antoshechkin I."/>
            <person name="Lee M.M."/>
            <person name="Goodwin Z."/>
            <person name="Lu X."/>
            <person name="Lewis E.E."/>
            <person name="Goodrich-Blair H."/>
            <person name="Stock S.P."/>
            <person name="Adams B.J."/>
            <person name="Sternberg P.W."/>
            <person name="Mortazavi A."/>
        </authorList>
    </citation>
    <scope>NUCLEOTIDE SEQUENCE [LARGE SCALE GENOMIC DNA]</scope>
    <source>
        <strain evidence="2 3">ALL</strain>
    </source>
</reference>
<comment type="caution">
    <text evidence="2">The sequence shown here is derived from an EMBL/GenBank/DDBJ whole genome shotgun (WGS) entry which is preliminary data.</text>
</comment>
<dbReference type="Proteomes" id="UP000298663">
    <property type="component" value="Unassembled WGS sequence"/>
</dbReference>
<feature type="compositionally biased region" description="Polar residues" evidence="1">
    <location>
        <begin position="162"/>
        <end position="172"/>
    </location>
</feature>
<feature type="region of interest" description="Disordered" evidence="1">
    <location>
        <begin position="64"/>
        <end position="86"/>
    </location>
</feature>
<accession>A0A4U5MTC9</accession>
<evidence type="ECO:0000256" key="1">
    <source>
        <dbReference type="SAM" id="MobiDB-lite"/>
    </source>
</evidence>
<evidence type="ECO:0000313" key="3">
    <source>
        <dbReference type="Proteomes" id="UP000298663"/>
    </source>
</evidence>
<dbReference type="AlphaFoldDB" id="A0A4U5MTC9"/>
<dbReference type="OrthoDB" id="10262360at2759"/>
<keyword evidence="3" id="KW-1185">Reference proteome</keyword>
<proteinExistence type="predicted"/>
<name>A0A4U5MTC9_STECR</name>
<dbReference type="EMBL" id="AZBU02000006">
    <property type="protein sequence ID" value="TKR73011.1"/>
    <property type="molecule type" value="Genomic_DNA"/>
</dbReference>
<organism evidence="2 3">
    <name type="scientific">Steinernema carpocapsae</name>
    <name type="common">Entomopathogenic nematode</name>
    <dbReference type="NCBI Taxonomy" id="34508"/>
    <lineage>
        <taxon>Eukaryota</taxon>
        <taxon>Metazoa</taxon>
        <taxon>Ecdysozoa</taxon>
        <taxon>Nematoda</taxon>
        <taxon>Chromadorea</taxon>
        <taxon>Rhabditida</taxon>
        <taxon>Tylenchina</taxon>
        <taxon>Panagrolaimomorpha</taxon>
        <taxon>Strongyloidoidea</taxon>
        <taxon>Steinernematidae</taxon>
        <taxon>Steinernema</taxon>
    </lineage>
</organism>
<dbReference type="STRING" id="34508.A0A4U5MTC9"/>
<feature type="compositionally biased region" description="Polar residues" evidence="1">
    <location>
        <begin position="64"/>
        <end position="73"/>
    </location>
</feature>
<sequence>MRRPEKAIFRFFEKAILLRLALDPVLDVASMAQVLIRHIVKLANSKKATRKKKLDDIMEGQMATLSEAQTPPSQYLRPKNRDKPDPDEALNLSLSAAKFTPKRNVYNRGIQGSQPNLTKLENVPESVPELVRTDFVPWCSKFFTQPILDKIYQGMGTTSGQLGMDAHSSSNLKDQRRTWNIPEPHPL</sequence>
<evidence type="ECO:0000313" key="2">
    <source>
        <dbReference type="EMBL" id="TKR73011.1"/>
    </source>
</evidence>
<feature type="region of interest" description="Disordered" evidence="1">
    <location>
        <begin position="162"/>
        <end position="187"/>
    </location>
</feature>
<gene>
    <name evidence="2" type="ORF">L596_020380</name>
</gene>
<reference evidence="2 3" key="2">
    <citation type="journal article" date="2019" name="G3 (Bethesda)">
        <title>Hybrid Assembly of the Genome of the Entomopathogenic Nematode Steinernema carpocapsae Identifies the X-Chromosome.</title>
        <authorList>
            <person name="Serra L."/>
            <person name="Macchietto M."/>
            <person name="Macias-Munoz A."/>
            <person name="McGill C.J."/>
            <person name="Rodriguez I.M."/>
            <person name="Rodriguez B."/>
            <person name="Murad R."/>
            <person name="Mortazavi A."/>
        </authorList>
    </citation>
    <scope>NUCLEOTIDE SEQUENCE [LARGE SCALE GENOMIC DNA]</scope>
    <source>
        <strain evidence="2 3">ALL</strain>
    </source>
</reference>
<protein>
    <submittedName>
        <fullName evidence="2">Uncharacterized protein</fullName>
    </submittedName>
</protein>